<dbReference type="PIRSF" id="PIRSF005943">
    <property type="entry name" value="NMPRT"/>
    <property type="match status" value="1"/>
</dbReference>
<reference evidence="12" key="1">
    <citation type="journal article" date="2019" name="Int. J. Syst. Evol. Microbiol.">
        <title>The Global Catalogue of Microorganisms (GCM) 10K type strain sequencing project: providing services to taxonomists for standard genome sequencing and annotation.</title>
        <authorList>
            <consortium name="The Broad Institute Genomics Platform"/>
            <consortium name="The Broad Institute Genome Sequencing Center for Infectious Disease"/>
            <person name="Wu L."/>
            <person name="Ma J."/>
        </authorList>
    </citation>
    <scope>NUCLEOTIDE SEQUENCE [LARGE SCALE GENOMIC DNA]</scope>
    <source>
        <strain evidence="12">YJ-61-S</strain>
    </source>
</reference>
<evidence type="ECO:0000313" key="12">
    <source>
        <dbReference type="Proteomes" id="UP001596043"/>
    </source>
</evidence>
<evidence type="ECO:0000256" key="2">
    <source>
        <dbReference type="ARBA" id="ARBA00022642"/>
    </source>
</evidence>
<dbReference type="GO" id="GO:0004516">
    <property type="term" value="F:nicotinate phosphoribosyltransferase activity"/>
    <property type="evidence" value="ECO:0007669"/>
    <property type="project" value="UniProtKB-EC"/>
</dbReference>
<feature type="domain" description="Nicotinamide phosphoribosyltransferase N-terminal" evidence="10">
    <location>
        <begin position="4"/>
        <end position="55"/>
    </location>
</feature>
<comment type="catalytic activity">
    <reaction evidence="8">
        <text>beta-nicotinamide D-ribonucleotide + diphosphate = 5-phospho-alpha-D-ribose 1-diphosphate + nicotinamide + H(+)</text>
        <dbReference type="Rhea" id="RHEA:16149"/>
        <dbReference type="ChEBI" id="CHEBI:14649"/>
        <dbReference type="ChEBI" id="CHEBI:15378"/>
        <dbReference type="ChEBI" id="CHEBI:17154"/>
        <dbReference type="ChEBI" id="CHEBI:33019"/>
        <dbReference type="ChEBI" id="CHEBI:58017"/>
        <dbReference type="EC" id="2.4.2.12"/>
    </reaction>
    <physiologicalReaction direction="right-to-left" evidence="8">
        <dbReference type="Rhea" id="RHEA:16151"/>
    </physiologicalReaction>
</comment>
<proteinExistence type="inferred from homology"/>
<dbReference type="InterPro" id="IPR041525">
    <property type="entry name" value="N/Namide_PRibTrfase"/>
</dbReference>
<sequence>MNGLLLTDGYKTGHHQQYPEGTEEVYSNWTPRSNTYAPEGCKNVVSFGQQYVIQWLHDYFQDHFFSKSKSKVCQEIKEELSLYLGATYDVTHFEQLHDLQYLPIRVKSLPEGVEVPIRIPMVTVVNTHKDFYWVTNFLETILSTMLWLPMTSASIALQYKRIFKHWALLTDKENVDFIDFQGHDFSMRGMGGLQSAVSSGMGHASVFLGSDTLPVISGLRRYYHAKDFVVGSVNATEHSVMCAGTKEDEISTFRRLMNTYPTGILSVVSDTWDLWKVLTEYLPVLKEEILSRNGKLVIRPDSGDPVAIICGEHNELSGKTPKEKGVVELLWDVFGGTINKQGFKVLNPHIGAIYGDSITIERAEEICKRLHDKGFASTSVVLGIGSFTYQFKTRDTFGFAMKATSVVVNGKRREIFKDPITDNGVKKSAKGLLQVVKEDGTYLLKDQVSEKEEQVGALQIIYENGMFKNTVTLDAIRKRINESV</sequence>
<evidence type="ECO:0000256" key="5">
    <source>
        <dbReference type="ARBA" id="ARBA00035007"/>
    </source>
</evidence>
<dbReference type="RefSeq" id="WP_379977625.1">
    <property type="nucleotide sequence ID" value="NZ_JBHSFV010000002.1"/>
</dbReference>
<evidence type="ECO:0000256" key="1">
    <source>
        <dbReference type="ARBA" id="ARBA00010897"/>
    </source>
</evidence>
<protein>
    <recommendedName>
        <fullName evidence="7">Nicotinamide phosphoribosyltransferase</fullName>
        <ecNumber evidence="6">2.4.2.12</ecNumber>
    </recommendedName>
</protein>
<evidence type="ECO:0000256" key="3">
    <source>
        <dbReference type="ARBA" id="ARBA00022676"/>
    </source>
</evidence>
<evidence type="ECO:0000256" key="4">
    <source>
        <dbReference type="ARBA" id="ARBA00022679"/>
    </source>
</evidence>
<keyword evidence="3 11" id="KW-0328">Glycosyltransferase</keyword>
<dbReference type="Gene3D" id="3.20.20.70">
    <property type="entry name" value="Aldolase class I"/>
    <property type="match status" value="1"/>
</dbReference>
<dbReference type="InterPro" id="IPR016471">
    <property type="entry name" value="Nicotinamide_PRibTrfase"/>
</dbReference>
<accession>A0ABV9HV87</accession>
<dbReference type="Proteomes" id="UP001596043">
    <property type="component" value="Unassembled WGS sequence"/>
</dbReference>
<keyword evidence="4" id="KW-0808">Transferase</keyword>
<evidence type="ECO:0000259" key="9">
    <source>
        <dbReference type="Pfam" id="PF04095"/>
    </source>
</evidence>
<dbReference type="InterPro" id="IPR041529">
    <property type="entry name" value="DUF5598"/>
</dbReference>
<comment type="similarity">
    <text evidence="1">Belongs to the NAPRTase family.</text>
</comment>
<dbReference type="EC" id="2.4.2.12" evidence="6"/>
<name>A0ABV9HV87_9FLAO</name>
<dbReference type="PANTHER" id="PTHR43816:SF1">
    <property type="entry name" value="NICOTINAMIDE PHOSPHORIBOSYLTRANSFERASE"/>
    <property type="match status" value="1"/>
</dbReference>
<dbReference type="InterPro" id="IPR036068">
    <property type="entry name" value="Nicotinate_pribotase-like_C"/>
</dbReference>
<dbReference type="Pfam" id="PF18127">
    <property type="entry name" value="NAMPT_N"/>
    <property type="match status" value="1"/>
</dbReference>
<keyword evidence="2" id="KW-0662">Pyridine nucleotide biosynthesis</keyword>
<feature type="domain" description="Nicotinate/nicotinamide phosphoribosyltransferase" evidence="9">
    <location>
        <begin position="180"/>
        <end position="437"/>
    </location>
</feature>
<dbReference type="PANTHER" id="PTHR43816">
    <property type="entry name" value="NICOTINAMIDE PHOSPHORIBOSYLTRANSFERASE"/>
    <property type="match status" value="1"/>
</dbReference>
<comment type="caution">
    <text evidence="11">The sequence shown here is derived from an EMBL/GenBank/DDBJ whole genome shotgun (WGS) entry which is preliminary data.</text>
</comment>
<dbReference type="InterPro" id="IPR013785">
    <property type="entry name" value="Aldolase_TIM"/>
</dbReference>
<dbReference type="EMBL" id="JBHSFV010000002">
    <property type="protein sequence ID" value="MFC4633423.1"/>
    <property type="molecule type" value="Genomic_DNA"/>
</dbReference>
<gene>
    <name evidence="11" type="ORF">ACFO3O_05870</name>
</gene>
<organism evidence="11 12">
    <name type="scientific">Dokdonia ponticola</name>
    <dbReference type="NCBI Taxonomy" id="2041041"/>
    <lineage>
        <taxon>Bacteria</taxon>
        <taxon>Pseudomonadati</taxon>
        <taxon>Bacteroidota</taxon>
        <taxon>Flavobacteriia</taxon>
        <taxon>Flavobacteriales</taxon>
        <taxon>Flavobacteriaceae</taxon>
        <taxon>Dokdonia</taxon>
    </lineage>
</organism>
<keyword evidence="12" id="KW-1185">Reference proteome</keyword>
<evidence type="ECO:0000313" key="11">
    <source>
        <dbReference type="EMBL" id="MFC4633423.1"/>
    </source>
</evidence>
<evidence type="ECO:0000256" key="7">
    <source>
        <dbReference type="ARBA" id="ARBA00035036"/>
    </source>
</evidence>
<evidence type="ECO:0000256" key="6">
    <source>
        <dbReference type="ARBA" id="ARBA00035024"/>
    </source>
</evidence>
<evidence type="ECO:0000256" key="8">
    <source>
        <dbReference type="ARBA" id="ARBA00047835"/>
    </source>
</evidence>
<evidence type="ECO:0000259" key="10">
    <source>
        <dbReference type="Pfam" id="PF18127"/>
    </source>
</evidence>
<dbReference type="GO" id="GO:0016757">
    <property type="term" value="F:glycosyltransferase activity"/>
    <property type="evidence" value="ECO:0007669"/>
    <property type="project" value="UniProtKB-KW"/>
</dbReference>
<dbReference type="SUPFAM" id="SSF51690">
    <property type="entry name" value="Nicotinate/Quinolinate PRTase C-terminal domain-like"/>
    <property type="match status" value="1"/>
</dbReference>
<keyword evidence="11" id="KW-0436">Ligase</keyword>
<comment type="pathway">
    <text evidence="5">Cofactor biosynthesis; NAD(+) biosynthesis; nicotinamide D-ribonucleotide from 5-phospho-alpha-D-ribose 1-diphosphate and nicotinamide: step 1/1.</text>
</comment>
<dbReference type="NCBIfam" id="NF006629">
    <property type="entry name" value="PRK09198.1"/>
    <property type="match status" value="1"/>
</dbReference>
<dbReference type="Pfam" id="PF04095">
    <property type="entry name" value="NAPRTase"/>
    <property type="match status" value="1"/>
</dbReference>